<dbReference type="CDD" id="cd00093">
    <property type="entry name" value="HTH_XRE"/>
    <property type="match status" value="1"/>
</dbReference>
<dbReference type="InterPro" id="IPR010982">
    <property type="entry name" value="Lambda_DNA-bd_dom_sf"/>
</dbReference>
<dbReference type="PATRIC" id="fig|1235802.3.peg.1746"/>
<dbReference type="AlphaFoldDB" id="N2AM92"/>
<organism evidence="3 4">
    <name type="scientific">Eubacterium plexicaudatum ASF492</name>
    <dbReference type="NCBI Taxonomy" id="1235802"/>
    <lineage>
        <taxon>Bacteria</taxon>
        <taxon>Bacillati</taxon>
        <taxon>Bacillota</taxon>
        <taxon>Clostridia</taxon>
        <taxon>Eubacteriales</taxon>
        <taxon>Eubacteriaceae</taxon>
        <taxon>Eubacterium</taxon>
    </lineage>
</organism>
<evidence type="ECO:0000256" key="1">
    <source>
        <dbReference type="ARBA" id="ARBA00023125"/>
    </source>
</evidence>
<evidence type="ECO:0000313" key="3">
    <source>
        <dbReference type="EMBL" id="EMZ30412.1"/>
    </source>
</evidence>
<reference evidence="3 4" key="1">
    <citation type="journal article" date="2014" name="Genome Announc.">
        <title>Draft genome sequences of the altered schaedler flora, a defined bacterial community from gnotobiotic mice.</title>
        <authorList>
            <person name="Wannemuehler M.J."/>
            <person name="Overstreet A.M."/>
            <person name="Ward D.V."/>
            <person name="Phillips G.J."/>
        </authorList>
    </citation>
    <scope>NUCLEOTIDE SEQUENCE [LARGE SCALE GENOMIC DNA]</scope>
    <source>
        <strain evidence="3 4">ASF492</strain>
    </source>
</reference>
<dbReference type="PANTHER" id="PTHR46558:SF11">
    <property type="entry name" value="HTH-TYPE TRANSCRIPTIONAL REGULATOR XRE"/>
    <property type="match status" value="1"/>
</dbReference>
<dbReference type="PROSITE" id="PS50943">
    <property type="entry name" value="HTH_CROC1"/>
    <property type="match status" value="1"/>
</dbReference>
<proteinExistence type="predicted"/>
<comment type="caution">
    <text evidence="3">The sequence shown here is derived from an EMBL/GenBank/DDBJ whole genome shotgun (WGS) entry which is preliminary data.</text>
</comment>
<dbReference type="Gene3D" id="1.10.260.40">
    <property type="entry name" value="lambda repressor-like DNA-binding domains"/>
    <property type="match status" value="1"/>
</dbReference>
<feature type="domain" description="HTH cro/C1-type" evidence="2">
    <location>
        <begin position="18"/>
        <end position="72"/>
    </location>
</feature>
<dbReference type="SMART" id="SM00530">
    <property type="entry name" value="HTH_XRE"/>
    <property type="match status" value="1"/>
</dbReference>
<protein>
    <recommendedName>
        <fullName evidence="2">HTH cro/C1-type domain-containing protein</fullName>
    </recommendedName>
</protein>
<dbReference type="eggNOG" id="ENOG5033B42">
    <property type="taxonomic scope" value="Bacteria"/>
</dbReference>
<dbReference type="Pfam" id="PF01381">
    <property type="entry name" value="HTH_3"/>
    <property type="match status" value="1"/>
</dbReference>
<keyword evidence="4" id="KW-1185">Reference proteome</keyword>
<keyword evidence="1" id="KW-0238">DNA-binding</keyword>
<evidence type="ECO:0000259" key="2">
    <source>
        <dbReference type="PROSITE" id="PS50943"/>
    </source>
</evidence>
<dbReference type="GO" id="GO:0003677">
    <property type="term" value="F:DNA binding"/>
    <property type="evidence" value="ECO:0007669"/>
    <property type="project" value="UniProtKB-KW"/>
</dbReference>
<dbReference type="InterPro" id="IPR001387">
    <property type="entry name" value="Cro/C1-type_HTH"/>
</dbReference>
<evidence type="ECO:0000313" key="4">
    <source>
        <dbReference type="Proteomes" id="UP000012589"/>
    </source>
</evidence>
<dbReference type="PANTHER" id="PTHR46558">
    <property type="entry name" value="TRACRIPTIONAL REGULATORY PROTEIN-RELATED-RELATED"/>
    <property type="match status" value="1"/>
</dbReference>
<dbReference type="SUPFAM" id="SSF47413">
    <property type="entry name" value="lambda repressor-like DNA-binding domains"/>
    <property type="match status" value="1"/>
</dbReference>
<sequence>MQNFYFTENDMKGMGKRIQNLRKSKGIKAIDFADIIGIGKDQLSRIENGKVVCKTEYLFTIARQLEITTDYLLYGDDFNKEKTASAIMDLSPEMQDKILKIIEILK</sequence>
<name>N2AM92_9FIRM</name>
<dbReference type="STRING" id="1235802.C823_01645"/>
<gene>
    <name evidence="3" type="ORF">C823_01645</name>
</gene>
<accession>N2AM92</accession>
<dbReference type="EMBL" id="AQFT01000053">
    <property type="protein sequence ID" value="EMZ30412.1"/>
    <property type="molecule type" value="Genomic_DNA"/>
</dbReference>
<dbReference type="Proteomes" id="UP000012589">
    <property type="component" value="Unassembled WGS sequence"/>
</dbReference>
<dbReference type="OrthoDB" id="2055037at2"/>
<dbReference type="HOGENOM" id="CLU_066192_17_6_9"/>